<name>A0A5J5BQB3_9ASTE</name>
<keyword evidence="3" id="KW-1185">Reference proteome</keyword>
<dbReference type="EMBL" id="CM018033">
    <property type="protein sequence ID" value="KAA8545353.1"/>
    <property type="molecule type" value="Genomic_DNA"/>
</dbReference>
<evidence type="ECO:0008006" key="4">
    <source>
        <dbReference type="Google" id="ProtNLM"/>
    </source>
</evidence>
<keyword evidence="1" id="KW-0812">Transmembrane</keyword>
<dbReference type="Proteomes" id="UP000325577">
    <property type="component" value="Linkage Group LG10"/>
</dbReference>
<evidence type="ECO:0000313" key="2">
    <source>
        <dbReference type="EMBL" id="KAA8545353.1"/>
    </source>
</evidence>
<feature type="transmembrane region" description="Helical" evidence="1">
    <location>
        <begin position="73"/>
        <end position="101"/>
    </location>
</feature>
<keyword evidence="1" id="KW-0472">Membrane</keyword>
<dbReference type="AlphaFoldDB" id="A0A5J5BQB3"/>
<keyword evidence="1" id="KW-1133">Transmembrane helix</keyword>
<sequence length="234" mass="26442">MDDLSVHEPFLLNEANGLGYAKKRPFLVPYVKWALKVTIWVNFVVWVSFIFLLPLEYVEDLFEKYLQATSVHVFGVTGSVFILFSGPILIIAFLSIAHLLISGEEEILEKRTPKYPCFQLWTFPVIVDGPFGVVSAAELIGILLFSVYIIWAISVYIVRELSILSKEQLTSKEKRRISSSPPYKYPVWTIQGDLLQGFVAPVSGIISRVLKLYGGGKVQALQILPELSAWQLVY</sequence>
<evidence type="ECO:0000313" key="3">
    <source>
        <dbReference type="Proteomes" id="UP000325577"/>
    </source>
</evidence>
<reference evidence="2 3" key="1">
    <citation type="submission" date="2019-09" db="EMBL/GenBank/DDBJ databases">
        <title>A chromosome-level genome assembly of the Chinese tupelo Nyssa sinensis.</title>
        <authorList>
            <person name="Yang X."/>
            <person name="Kang M."/>
            <person name="Yang Y."/>
            <person name="Xiong H."/>
            <person name="Wang M."/>
            <person name="Zhang Z."/>
            <person name="Wang Z."/>
            <person name="Wu H."/>
            <person name="Ma T."/>
            <person name="Liu J."/>
            <person name="Xi Z."/>
        </authorList>
    </citation>
    <scope>NUCLEOTIDE SEQUENCE [LARGE SCALE GENOMIC DNA]</scope>
    <source>
        <strain evidence="2">J267</strain>
        <tissue evidence="2">Leaf</tissue>
    </source>
</reference>
<dbReference type="OrthoDB" id="1738999at2759"/>
<organism evidence="2 3">
    <name type="scientific">Nyssa sinensis</name>
    <dbReference type="NCBI Taxonomy" id="561372"/>
    <lineage>
        <taxon>Eukaryota</taxon>
        <taxon>Viridiplantae</taxon>
        <taxon>Streptophyta</taxon>
        <taxon>Embryophyta</taxon>
        <taxon>Tracheophyta</taxon>
        <taxon>Spermatophyta</taxon>
        <taxon>Magnoliopsida</taxon>
        <taxon>eudicotyledons</taxon>
        <taxon>Gunneridae</taxon>
        <taxon>Pentapetalae</taxon>
        <taxon>asterids</taxon>
        <taxon>Cornales</taxon>
        <taxon>Nyssaceae</taxon>
        <taxon>Nyssa</taxon>
    </lineage>
</organism>
<accession>A0A5J5BQB3</accession>
<feature type="transmembrane region" description="Helical" evidence="1">
    <location>
        <begin position="139"/>
        <end position="158"/>
    </location>
</feature>
<gene>
    <name evidence="2" type="ORF">F0562_020137</name>
</gene>
<feature type="transmembrane region" description="Helical" evidence="1">
    <location>
        <begin position="33"/>
        <end position="53"/>
    </location>
</feature>
<protein>
    <recommendedName>
        <fullName evidence="4">Ferric oxidoreductase domain-containing protein</fullName>
    </recommendedName>
</protein>
<evidence type="ECO:0000256" key="1">
    <source>
        <dbReference type="SAM" id="Phobius"/>
    </source>
</evidence>
<proteinExistence type="predicted"/>